<keyword evidence="11" id="KW-0479">Metal-binding</keyword>
<dbReference type="PROSITE" id="PS00018">
    <property type="entry name" value="EF_HAND_1"/>
    <property type="match status" value="3"/>
</dbReference>
<evidence type="ECO:0000313" key="28">
    <source>
        <dbReference type="EMBL" id="KAL1255836.1"/>
    </source>
</evidence>
<sequence length="1400" mass="150903">MGKHNSKLAPEVLDDLTKSTEFNEAELKQWYKGFLKDCPSGILNLEEFQQLYVKFFPYGDASKFAQHAFRTFDKNGDGTIDFREFICALSITSRGSFEQKLNWAFNMYDLDGDGKITRMEMLEIIEAIYKMVGTVIMMRMNEDGLTPQQRVDKIFSKMDKDHNDEITLEEFKEAAKSDPSIVLLLQCDMQNYKNLGVMEEPGAIEVTVKTLDSQSRTFTVRGEWTVKQFKEHIASAVEIPVDKQRLIYQGKVLQDERTLTEYNVDGKVIHLVERAPPQSTQPGGGGSGVSGSTGATDGGSTSSQSSTFPGTPHDRNANNYVMLGTFNLPVNIMDPQQIQMSVQQMLAGVGEIGRNVRVSTSTGSSGSVDVHINVDQSVQSEPRMRLQLAESLLRETQALIHRLEGQSSEPSSQQETQPPQPPSSSLSAQPMDSSPPPPSSSSSASQTEGATHSGPNHPSPLELVEVLSEVRRVEERLRPFMERTHSILGAASSADYNNNTQEREEDQRTLNLIGESLHLLGNTLVALSDLRCNLSAQPPRHLHVVRPMSHYTSPVVLQSGPSHIPIPINLGSTLTMTANSRQTSESQAQPSQPSNQSEPQGQAPPPPPSNGAGQQSGHGQGTPRVIRITHQTMEPVVMMQMNLDADSDSGAQGQRQQNPSAAGETGTTAPIHVPGLPPEFMQAIMHQISQQAVAMATAASAGHQGQQQQQGTAGSGAQSTDSPAPPPPQARVVITRPSLSPRIPQPMSTRGTTINLRATVPPSGGQQTNQGNPMTSSPLTQMVSGLVGQLLMPLHTGDQISTTSSSHSFSFSTSTATSSSSSISSSSTAPPSSANTSGQTTTHTTSTASIGQSQEGGPGDNLTQLLGSLLGGVAGSSGGVSGGPPSITVTVPGVPAFIQGLSEFIQSGHPVFPSPNQQPPPSQATPSAPSGATNTTTPQPPSGGSETLSPELFTGIVQGVLSTMMGSLGAGQGNTESIAQFIQRLSQTSNLFTPGAGDAVGFFGDLLSLVCQSFSMVDMVLLLHGNPQPLSRIQPQLTAFFNEHYLQGREPTDANIARAAEDLINGLEEYIAESFSTVTVREGVDIIQTNMSFLRQQFTRMATHILRCTDNTFGQRLLYLCTQGLFECLALNLYCLRGEQRALTTVINHRIRRMSAEVNPSLVNWLTSMMSMRLHVILEHNPVTEDQIQHYVIYTQSESSQRTESDAQASQQTDNMSVEMEEGLSPAPATTAEEVMASSGDTADGNEPPGRPLLEDTRGAVAMATADREESTGEAEPWAATVPPEWVPIIRHDMLTQRKIKAQPPLSDAYLHGMPAKRRKTAQGEGPHLSLSEAVSRAARTAGVRPVTAPDSLQGELEAPELQEAYAQQVRSDIKKRLSDDPDYNHQRFPNTHRAFSEDS</sequence>
<feature type="region of interest" description="Disordered" evidence="25">
    <location>
        <begin position="1317"/>
        <end position="1400"/>
    </location>
</feature>
<evidence type="ECO:0000256" key="13">
    <source>
        <dbReference type="ARBA" id="ARBA00022782"/>
    </source>
</evidence>
<evidence type="ECO:0000256" key="10">
    <source>
        <dbReference type="ARBA" id="ARBA00022703"/>
    </source>
</evidence>
<evidence type="ECO:0000256" key="14">
    <source>
        <dbReference type="ARBA" id="ARBA00022837"/>
    </source>
</evidence>
<dbReference type="InterPro" id="IPR002048">
    <property type="entry name" value="EF_hand_dom"/>
</dbReference>
<dbReference type="Gene3D" id="1.10.238.10">
    <property type="entry name" value="EF-hand"/>
    <property type="match status" value="1"/>
</dbReference>
<evidence type="ECO:0000256" key="16">
    <source>
        <dbReference type="ARBA" id="ARBA00022859"/>
    </source>
</evidence>
<feature type="compositionally biased region" description="Low complexity" evidence="25">
    <location>
        <begin position="292"/>
        <end position="311"/>
    </location>
</feature>
<dbReference type="CDD" id="cd00051">
    <property type="entry name" value="EFh"/>
    <property type="match status" value="3"/>
</dbReference>
<dbReference type="Gene3D" id="3.10.20.90">
    <property type="entry name" value="Phosphatidylinositol 3-kinase Catalytic Subunit, Chain A, domain 1"/>
    <property type="match status" value="1"/>
</dbReference>
<feature type="region of interest" description="Disordered" evidence="25">
    <location>
        <begin position="1197"/>
        <end position="1254"/>
    </location>
</feature>
<keyword evidence="8" id="KW-0964">Secreted</keyword>
<reference evidence="28 29" key="1">
    <citation type="submission" date="2023-09" db="EMBL/GenBank/DDBJ databases">
        <authorList>
            <person name="Wang M."/>
        </authorList>
    </citation>
    <scope>NUCLEOTIDE SEQUENCE [LARGE SCALE GENOMIC DNA]</scope>
    <source>
        <strain evidence="28">GT-2023</strain>
        <tissue evidence="28">Liver</tissue>
    </source>
</reference>
<feature type="compositionally biased region" description="Polar residues" evidence="25">
    <location>
        <begin position="933"/>
        <end position="948"/>
    </location>
</feature>
<keyword evidence="10" id="KW-0053">Apoptosis</keyword>
<keyword evidence="17" id="KW-0744">Spermatogenesis</keyword>
<feature type="domain" description="EF-hand" evidence="27">
    <location>
        <begin position="60"/>
        <end position="95"/>
    </location>
</feature>
<evidence type="ECO:0000256" key="7">
    <source>
        <dbReference type="ARBA" id="ARBA00022490"/>
    </source>
</evidence>
<keyword evidence="7" id="KW-0963">Cytoplasm</keyword>
<keyword evidence="20" id="KW-0539">Nucleus</keyword>
<evidence type="ECO:0000256" key="19">
    <source>
        <dbReference type="ARBA" id="ARBA00023186"/>
    </source>
</evidence>
<feature type="compositionally biased region" description="Polar residues" evidence="25">
    <location>
        <begin position="446"/>
        <end position="456"/>
    </location>
</feature>
<evidence type="ECO:0000256" key="18">
    <source>
        <dbReference type="ARBA" id="ARBA00022990"/>
    </source>
</evidence>
<dbReference type="SUPFAM" id="SSF54236">
    <property type="entry name" value="Ubiquitin-like"/>
    <property type="match status" value="1"/>
</dbReference>
<feature type="region of interest" description="Disordered" evidence="25">
    <location>
        <begin position="696"/>
        <end position="780"/>
    </location>
</feature>
<evidence type="ECO:0000256" key="15">
    <source>
        <dbReference type="ARBA" id="ARBA00022853"/>
    </source>
</evidence>
<feature type="compositionally biased region" description="Low complexity" evidence="25">
    <location>
        <begin position="800"/>
        <end position="849"/>
    </location>
</feature>
<keyword evidence="15" id="KW-0156">Chromatin regulator</keyword>
<accession>A0ABR3LV05</accession>
<dbReference type="SUPFAM" id="SSF47473">
    <property type="entry name" value="EF-hand"/>
    <property type="match status" value="1"/>
</dbReference>
<feature type="compositionally biased region" description="Polar residues" evidence="25">
    <location>
        <begin position="649"/>
        <end position="668"/>
    </location>
</feature>
<evidence type="ECO:0000256" key="25">
    <source>
        <dbReference type="SAM" id="MobiDB-lite"/>
    </source>
</evidence>
<dbReference type="PRINTS" id="PR00450">
    <property type="entry name" value="RECOVERIN"/>
</dbReference>
<evidence type="ECO:0000256" key="2">
    <source>
        <dbReference type="ARBA" id="ARBA00004123"/>
    </source>
</evidence>
<dbReference type="InterPro" id="IPR029071">
    <property type="entry name" value="Ubiquitin-like_domsf"/>
</dbReference>
<organism evidence="28 29">
    <name type="scientific">Cirrhinus molitorella</name>
    <name type="common">mud carp</name>
    <dbReference type="NCBI Taxonomy" id="172907"/>
    <lineage>
        <taxon>Eukaryota</taxon>
        <taxon>Metazoa</taxon>
        <taxon>Chordata</taxon>
        <taxon>Craniata</taxon>
        <taxon>Vertebrata</taxon>
        <taxon>Euteleostomi</taxon>
        <taxon>Actinopterygii</taxon>
        <taxon>Neopterygii</taxon>
        <taxon>Teleostei</taxon>
        <taxon>Ostariophysi</taxon>
        <taxon>Cypriniformes</taxon>
        <taxon>Cyprinidae</taxon>
        <taxon>Labeoninae</taxon>
        <taxon>Labeonini</taxon>
        <taxon>Cirrhinus</taxon>
    </lineage>
</organism>
<feature type="domain" description="EF-hand" evidence="27">
    <location>
        <begin position="146"/>
        <end position="181"/>
    </location>
</feature>
<evidence type="ECO:0000256" key="20">
    <source>
        <dbReference type="ARBA" id="ARBA00023242"/>
    </source>
</evidence>
<evidence type="ECO:0000313" key="29">
    <source>
        <dbReference type="Proteomes" id="UP001558613"/>
    </source>
</evidence>
<feature type="region of interest" description="Disordered" evidence="25">
    <location>
        <begin position="274"/>
        <end position="316"/>
    </location>
</feature>
<keyword evidence="12" id="KW-0677">Repeat</keyword>
<dbReference type="PANTHER" id="PTHR15204:SF0">
    <property type="entry name" value="LARGE PROLINE-RICH PROTEIN BAG6"/>
    <property type="match status" value="1"/>
</dbReference>
<evidence type="ECO:0000256" key="23">
    <source>
        <dbReference type="ARBA" id="ARBA00046003"/>
    </source>
</evidence>
<keyword evidence="18" id="KW-0007">Acetylation</keyword>
<feature type="region of interest" description="Disordered" evidence="25">
    <location>
        <begin position="646"/>
        <end position="676"/>
    </location>
</feature>
<keyword evidence="13" id="KW-0221">Differentiation</keyword>
<feature type="compositionally biased region" description="Polar residues" evidence="25">
    <location>
        <begin position="764"/>
        <end position="780"/>
    </location>
</feature>
<gene>
    <name evidence="28" type="ORF">QQF64_013897</name>
</gene>
<feature type="region of interest" description="Disordered" evidence="25">
    <location>
        <begin position="578"/>
        <end position="622"/>
    </location>
</feature>
<dbReference type="Pfam" id="PF00036">
    <property type="entry name" value="EF-hand_1"/>
    <property type="match status" value="1"/>
</dbReference>
<feature type="domain" description="Ubiquitin-like" evidence="26">
    <location>
        <begin position="204"/>
        <end position="265"/>
    </location>
</feature>
<dbReference type="InterPro" id="IPR021925">
    <property type="entry name" value="BAG6"/>
</dbReference>
<dbReference type="PANTHER" id="PTHR15204">
    <property type="entry name" value="LARGE PROLINE-RICH PROTEIN BAG6"/>
    <property type="match status" value="1"/>
</dbReference>
<feature type="compositionally biased region" description="Polar residues" evidence="25">
    <location>
        <begin position="746"/>
        <end position="756"/>
    </location>
</feature>
<dbReference type="EMBL" id="JAYMGO010000019">
    <property type="protein sequence ID" value="KAL1255836.1"/>
    <property type="molecule type" value="Genomic_DNA"/>
</dbReference>
<evidence type="ECO:0000256" key="24">
    <source>
        <dbReference type="ARBA" id="ARBA00046936"/>
    </source>
</evidence>
<evidence type="ECO:0000256" key="9">
    <source>
        <dbReference type="ARBA" id="ARBA00022553"/>
    </source>
</evidence>
<comment type="function">
    <text evidence="23">Involved in DNA damage-induced apoptosis: following DNA damage, accumulates in the nucleus and forms a complex with p300/EP300, enhancing p300/EP300-mediated p53/TP53 acetylation leading to increase p53/TP53 transcriptional activity. When nuclear, may also act as a component of some chromatin regulator complex that regulates histone 3 'Lys-4' dimethylation (H3K4me2).</text>
</comment>
<feature type="compositionally biased region" description="Polar residues" evidence="25">
    <location>
        <begin position="1197"/>
        <end position="1216"/>
    </location>
</feature>
<keyword evidence="6" id="KW-0813">Transport</keyword>
<evidence type="ECO:0000256" key="4">
    <source>
        <dbReference type="ARBA" id="ARBA00004550"/>
    </source>
</evidence>
<dbReference type="InterPro" id="IPR000626">
    <property type="entry name" value="Ubiquitin-like_dom"/>
</dbReference>
<comment type="caution">
    <text evidence="28">The sequence shown here is derived from an EMBL/GenBank/DDBJ whole genome shotgun (WGS) entry which is preliminary data.</text>
</comment>
<evidence type="ECO:0000256" key="8">
    <source>
        <dbReference type="ARBA" id="ARBA00022525"/>
    </source>
</evidence>
<comment type="subcellular location">
    <subcellularLocation>
        <location evidence="3">Cytoplasm</location>
        <location evidence="3">Cytosol</location>
    </subcellularLocation>
    <subcellularLocation>
        <location evidence="2">Nucleus</location>
    </subcellularLocation>
    <subcellularLocation>
        <location evidence="4">Secreted</location>
        <location evidence="4">Extracellular exosome</location>
    </subcellularLocation>
</comment>
<dbReference type="Pfam" id="PF20960">
    <property type="entry name" value="Bag6_BAGS"/>
    <property type="match status" value="1"/>
</dbReference>
<keyword evidence="29" id="KW-1185">Reference proteome</keyword>
<dbReference type="PROSITE" id="PS50222">
    <property type="entry name" value="EF_HAND_2"/>
    <property type="match status" value="3"/>
</dbReference>
<keyword evidence="16" id="KW-0391">Immunity</keyword>
<feature type="compositionally biased region" description="Low complexity" evidence="25">
    <location>
        <begin position="696"/>
        <end position="720"/>
    </location>
</feature>
<evidence type="ECO:0000256" key="5">
    <source>
        <dbReference type="ARBA" id="ARBA00021614"/>
    </source>
</evidence>
<evidence type="ECO:0000256" key="6">
    <source>
        <dbReference type="ARBA" id="ARBA00022448"/>
    </source>
</evidence>
<feature type="region of interest" description="Disordered" evidence="25">
    <location>
        <begin position="906"/>
        <end position="950"/>
    </location>
</feature>
<keyword evidence="19" id="KW-0143">Chaperone</keyword>
<keyword evidence="9" id="KW-0597">Phosphoprotein</keyword>
<dbReference type="PROSITE" id="PS00299">
    <property type="entry name" value="UBIQUITIN_1"/>
    <property type="match status" value="1"/>
</dbReference>
<feature type="compositionally biased region" description="Low complexity" evidence="25">
    <location>
        <begin position="582"/>
        <end position="601"/>
    </location>
</feature>
<dbReference type="InterPro" id="IPR048926">
    <property type="entry name" value="Bag6_BAGS"/>
</dbReference>
<protein>
    <recommendedName>
        <fullName evidence="5">Large proline-rich protein BAG6</fullName>
    </recommendedName>
    <alternativeName>
        <fullName evidence="22">BCL2-associated athanogene 6</fullName>
    </alternativeName>
    <alternativeName>
        <fullName evidence="21">HLA-B-associated transcript 3</fullName>
    </alternativeName>
</protein>
<evidence type="ECO:0000259" key="26">
    <source>
        <dbReference type="PROSITE" id="PS50053"/>
    </source>
</evidence>
<dbReference type="SMART" id="SM00054">
    <property type="entry name" value="EFh"/>
    <property type="match status" value="3"/>
</dbReference>
<feature type="compositionally biased region" description="Gly residues" evidence="25">
    <location>
        <begin position="282"/>
        <end position="291"/>
    </location>
</feature>
<comment type="subunit">
    <text evidence="24">Component of the BAG6/BAT3 complex, also named BAT3 complex, at least composed of BAG6, UBL4A and GET4/TRC35. Interacts with GET4; the interaction is direct and localizes BAG6 in the cytosol. Interacts with UBL4A; the interaction is direct and required for UBL4A protein stability. Interacts with AIFM1. Interacts with HSPA2. Interacts with CTCFL. Interacts with p300/EP300. Interacts (via ubiquitin-like domain) with RNF126; required for BAG6-dependent ubiquitination of proteins mislocalized to the cytosol. Interacts (via ubiquitin-like domain) with SGTA; SGTA competes with RNF126 by binding the same region of BAG6, thereby promoting deubiquitination of BAG6-target proteins and rescuing them from degradation. Interacts with ricin A chain. Interacts with VCP and AMFR; both form the VCP/p97-AMFR/gp78 complex. Interacts with SYVN1. Interacts with USP13; the interaction is direct and may mediate UBL4A deubiquitination. Interacts with ZFAND2B. Interacts with KPNA2. Interacts with UBQLN4.</text>
</comment>
<name>A0ABR3LV05_9TELE</name>
<dbReference type="InterPro" id="IPR018247">
    <property type="entry name" value="EF_Hand_1_Ca_BS"/>
</dbReference>
<evidence type="ECO:0000256" key="17">
    <source>
        <dbReference type="ARBA" id="ARBA00022871"/>
    </source>
</evidence>
<dbReference type="Pfam" id="PF00240">
    <property type="entry name" value="ubiquitin"/>
    <property type="match status" value="1"/>
</dbReference>
<dbReference type="InterPro" id="IPR019954">
    <property type="entry name" value="Ubiquitin_CS"/>
</dbReference>
<dbReference type="PROSITE" id="PS50053">
    <property type="entry name" value="UBIQUITIN_2"/>
    <property type="match status" value="1"/>
</dbReference>
<comment type="function">
    <text evidence="1">Released extracellularly via exosomes, it is a ligand of the natural killer/NK cells receptor NCR3 and stimulates NK cells cytotoxicity. It may thereby trigger NK cells cytotoxicity against neighboring tumor cells and immature myeloid dendritic cells (DC).</text>
</comment>
<evidence type="ECO:0000256" key="21">
    <source>
        <dbReference type="ARBA" id="ARBA00029739"/>
    </source>
</evidence>
<evidence type="ECO:0000256" key="3">
    <source>
        <dbReference type="ARBA" id="ARBA00004514"/>
    </source>
</evidence>
<evidence type="ECO:0000259" key="27">
    <source>
        <dbReference type="PROSITE" id="PS50222"/>
    </source>
</evidence>
<evidence type="ECO:0000256" key="1">
    <source>
        <dbReference type="ARBA" id="ARBA00002067"/>
    </source>
</evidence>
<feature type="region of interest" description="Disordered" evidence="25">
    <location>
        <begin position="403"/>
        <end position="460"/>
    </location>
</feature>
<feature type="region of interest" description="Disordered" evidence="25">
    <location>
        <begin position="798"/>
        <end position="864"/>
    </location>
</feature>
<dbReference type="CDD" id="cd01809">
    <property type="entry name" value="Ubl_BAG6"/>
    <property type="match status" value="1"/>
</dbReference>
<evidence type="ECO:0000256" key="11">
    <source>
        <dbReference type="ARBA" id="ARBA00022723"/>
    </source>
</evidence>
<dbReference type="SMART" id="SM00213">
    <property type="entry name" value="UBQ"/>
    <property type="match status" value="1"/>
</dbReference>
<evidence type="ECO:0000256" key="22">
    <source>
        <dbReference type="ARBA" id="ARBA00030033"/>
    </source>
</evidence>
<evidence type="ECO:0000256" key="12">
    <source>
        <dbReference type="ARBA" id="ARBA00022737"/>
    </source>
</evidence>
<dbReference type="InterPro" id="IPR011992">
    <property type="entry name" value="EF-hand-dom_pair"/>
</dbReference>
<dbReference type="Proteomes" id="UP001558613">
    <property type="component" value="Unassembled WGS sequence"/>
</dbReference>
<feature type="compositionally biased region" description="Low complexity" evidence="25">
    <location>
        <begin position="406"/>
        <end position="430"/>
    </location>
</feature>
<keyword evidence="14" id="KW-0106">Calcium</keyword>
<proteinExistence type="predicted"/>
<dbReference type="Pfam" id="PF13499">
    <property type="entry name" value="EF-hand_7"/>
    <property type="match status" value="1"/>
</dbReference>
<dbReference type="Pfam" id="PF12057">
    <property type="entry name" value="BAG6"/>
    <property type="match status" value="1"/>
</dbReference>
<feature type="domain" description="EF-hand" evidence="27">
    <location>
        <begin position="96"/>
        <end position="131"/>
    </location>
</feature>
<feature type="compositionally biased region" description="Pro residues" evidence="25">
    <location>
        <begin position="912"/>
        <end position="923"/>
    </location>
</feature>
<feature type="compositionally biased region" description="Basic and acidic residues" evidence="25">
    <location>
        <begin position="1372"/>
        <end position="1386"/>
    </location>
</feature>